<feature type="transmembrane region" description="Helical" evidence="5">
    <location>
        <begin position="34"/>
        <end position="51"/>
    </location>
</feature>
<evidence type="ECO:0000313" key="7">
    <source>
        <dbReference type="EMBL" id="SDC62827.1"/>
    </source>
</evidence>
<evidence type="ECO:0000256" key="5">
    <source>
        <dbReference type="SAM" id="Phobius"/>
    </source>
</evidence>
<evidence type="ECO:0000259" key="6">
    <source>
        <dbReference type="Pfam" id="PF14378"/>
    </source>
</evidence>
<dbReference type="RefSeq" id="WP_093182927.1">
    <property type="nucleotide sequence ID" value="NZ_FMYH01000003.1"/>
</dbReference>
<evidence type="ECO:0000313" key="8">
    <source>
        <dbReference type="Proteomes" id="UP000199039"/>
    </source>
</evidence>
<dbReference type="InterPro" id="IPR052185">
    <property type="entry name" value="IPC_Synthase-Related"/>
</dbReference>
<feature type="transmembrane region" description="Helical" evidence="5">
    <location>
        <begin position="210"/>
        <end position="227"/>
    </location>
</feature>
<dbReference type="Proteomes" id="UP000199039">
    <property type="component" value="Unassembled WGS sequence"/>
</dbReference>
<dbReference type="STRING" id="1814289.SAMN05216410_2055"/>
<name>A0A1G6N602_9MICO</name>
<reference evidence="7 8" key="1">
    <citation type="submission" date="2016-09" db="EMBL/GenBank/DDBJ databases">
        <authorList>
            <person name="Capua I."/>
            <person name="De Benedictis P."/>
            <person name="Joannis T."/>
            <person name="Lombin L.H."/>
            <person name="Cattoli G."/>
        </authorList>
    </citation>
    <scope>NUCLEOTIDE SEQUENCE [LARGE SCALE GENOMIC DNA]</scope>
    <source>
        <strain evidence="7 8">ISLP-3</strain>
    </source>
</reference>
<keyword evidence="8" id="KW-1185">Reference proteome</keyword>
<comment type="subcellular location">
    <subcellularLocation>
        <location evidence="1">Membrane</location>
        <topology evidence="1">Multi-pass membrane protein</topology>
    </subcellularLocation>
</comment>
<feature type="transmembrane region" description="Helical" evidence="5">
    <location>
        <begin position="96"/>
        <end position="115"/>
    </location>
</feature>
<evidence type="ECO:0000256" key="2">
    <source>
        <dbReference type="ARBA" id="ARBA00022692"/>
    </source>
</evidence>
<gene>
    <name evidence="7" type="ORF">SAMN05216410_2055</name>
</gene>
<dbReference type="AlphaFoldDB" id="A0A1G6N602"/>
<keyword evidence="2 5" id="KW-0812">Transmembrane</keyword>
<sequence length="305" mass="32985">MTIEQTLETADAPVDALRARWWQRIPGLRGIREIAMLALVYFAYSMVRLMADGSLAPAVGVAHTLLRIERVLGIDVEEGFNQIVASSQLLSLGSSFWYASAHFVVTAAVLLALYLRRPGYYAHLRFILVLATVFALVIYLAVPTAPPRLAGAPYIDVLAQTADHGWWGAQVSVPGGWGSHTNELAALPSMHAGWSIWVALVALWVPCRRVWKVAAVAYALTTAAVVIGTANHWTIDVLAGWAVVLLAAAVLRSRRTRAGDTAGAEDAMRLLETGPDALVETEPEAGVEVGVRPVARREVSPRPVR</sequence>
<proteinExistence type="predicted"/>
<feature type="domain" description="Inositolphosphotransferase Aur1/Ipt1" evidence="6">
    <location>
        <begin position="64"/>
        <end position="249"/>
    </location>
</feature>
<dbReference type="Pfam" id="PF14378">
    <property type="entry name" value="PAP2_3"/>
    <property type="match status" value="1"/>
</dbReference>
<organism evidence="7 8">
    <name type="scientific">Sanguibacter gelidistatuariae</name>
    <dbReference type="NCBI Taxonomy" id="1814289"/>
    <lineage>
        <taxon>Bacteria</taxon>
        <taxon>Bacillati</taxon>
        <taxon>Actinomycetota</taxon>
        <taxon>Actinomycetes</taxon>
        <taxon>Micrococcales</taxon>
        <taxon>Sanguibacteraceae</taxon>
        <taxon>Sanguibacter</taxon>
    </lineage>
</organism>
<accession>A0A1G6N602</accession>
<evidence type="ECO:0000256" key="3">
    <source>
        <dbReference type="ARBA" id="ARBA00022989"/>
    </source>
</evidence>
<feature type="transmembrane region" description="Helical" evidence="5">
    <location>
        <begin position="184"/>
        <end position="205"/>
    </location>
</feature>
<dbReference type="PANTHER" id="PTHR31310">
    <property type="match status" value="1"/>
</dbReference>
<keyword evidence="4 5" id="KW-0472">Membrane</keyword>
<feature type="transmembrane region" description="Helical" evidence="5">
    <location>
        <begin position="233"/>
        <end position="251"/>
    </location>
</feature>
<dbReference type="OrthoDB" id="5241565at2"/>
<dbReference type="InterPro" id="IPR026841">
    <property type="entry name" value="Aur1/Ipt1"/>
</dbReference>
<dbReference type="PANTHER" id="PTHR31310:SF7">
    <property type="entry name" value="PA-PHOSPHATASE RELATED-FAMILY PROTEIN DDB_G0268928"/>
    <property type="match status" value="1"/>
</dbReference>
<feature type="transmembrane region" description="Helical" evidence="5">
    <location>
        <begin position="122"/>
        <end position="142"/>
    </location>
</feature>
<dbReference type="GO" id="GO:0016020">
    <property type="term" value="C:membrane"/>
    <property type="evidence" value="ECO:0007669"/>
    <property type="project" value="UniProtKB-SubCell"/>
</dbReference>
<dbReference type="CDD" id="cd03386">
    <property type="entry name" value="PAP2_Aur1_like"/>
    <property type="match status" value="1"/>
</dbReference>
<protein>
    <submittedName>
        <fullName evidence="7">PAP2 superfamily protein</fullName>
    </submittedName>
</protein>
<dbReference type="EMBL" id="FMYH01000003">
    <property type="protein sequence ID" value="SDC62827.1"/>
    <property type="molecule type" value="Genomic_DNA"/>
</dbReference>
<evidence type="ECO:0000256" key="4">
    <source>
        <dbReference type="ARBA" id="ARBA00023136"/>
    </source>
</evidence>
<keyword evidence="3 5" id="KW-1133">Transmembrane helix</keyword>
<evidence type="ECO:0000256" key="1">
    <source>
        <dbReference type="ARBA" id="ARBA00004141"/>
    </source>
</evidence>